<name>A0ABP0DPC9_9PEZI</name>
<dbReference type="Proteomes" id="UP001642502">
    <property type="component" value="Unassembled WGS sequence"/>
</dbReference>
<evidence type="ECO:0000313" key="4">
    <source>
        <dbReference type="Proteomes" id="UP001642502"/>
    </source>
</evidence>
<comment type="catalytic activity">
    <reaction evidence="1">
        <text>RX + glutathione = an S-substituted glutathione + a halide anion + H(+)</text>
        <dbReference type="Rhea" id="RHEA:16437"/>
        <dbReference type="ChEBI" id="CHEBI:15378"/>
        <dbReference type="ChEBI" id="CHEBI:16042"/>
        <dbReference type="ChEBI" id="CHEBI:17792"/>
        <dbReference type="ChEBI" id="CHEBI:57925"/>
        <dbReference type="ChEBI" id="CHEBI:90779"/>
        <dbReference type="EC" id="2.5.1.18"/>
    </reaction>
</comment>
<accession>A0ABP0DPC9</accession>
<dbReference type="EMBL" id="CAWUON010000041">
    <property type="protein sequence ID" value="CAK7268847.1"/>
    <property type="molecule type" value="Genomic_DNA"/>
</dbReference>
<dbReference type="PIRSF" id="PIRSF006386">
    <property type="entry name" value="HCCAis_GSTk"/>
    <property type="match status" value="1"/>
</dbReference>
<dbReference type="SUPFAM" id="SSF52833">
    <property type="entry name" value="Thioredoxin-like"/>
    <property type="match status" value="1"/>
</dbReference>
<evidence type="ECO:0000259" key="2">
    <source>
        <dbReference type="Pfam" id="PF01323"/>
    </source>
</evidence>
<dbReference type="Pfam" id="PF01323">
    <property type="entry name" value="DSBA"/>
    <property type="match status" value="1"/>
</dbReference>
<dbReference type="PANTHER" id="PTHR42943">
    <property type="entry name" value="GLUTATHIONE S-TRANSFERASE KAPPA"/>
    <property type="match status" value="1"/>
</dbReference>
<dbReference type="InterPro" id="IPR001853">
    <property type="entry name" value="DSBA-like_thioredoxin_dom"/>
</dbReference>
<evidence type="ECO:0000313" key="3">
    <source>
        <dbReference type="EMBL" id="CAK7268847.1"/>
    </source>
</evidence>
<dbReference type="EC" id="2.5.1.18" evidence="1"/>
<organism evidence="3 4">
    <name type="scientific">Sporothrix epigloea</name>
    <dbReference type="NCBI Taxonomy" id="1892477"/>
    <lineage>
        <taxon>Eukaryota</taxon>
        <taxon>Fungi</taxon>
        <taxon>Dikarya</taxon>
        <taxon>Ascomycota</taxon>
        <taxon>Pezizomycotina</taxon>
        <taxon>Sordariomycetes</taxon>
        <taxon>Sordariomycetidae</taxon>
        <taxon>Ophiostomatales</taxon>
        <taxon>Ophiostomataceae</taxon>
        <taxon>Sporothrix</taxon>
    </lineage>
</organism>
<protein>
    <recommendedName>
        <fullName evidence="1">Glutathione S-transferase kappa</fullName>
        <ecNumber evidence="1">2.5.1.18</ecNumber>
    </recommendedName>
</protein>
<dbReference type="InterPro" id="IPR036249">
    <property type="entry name" value="Thioredoxin-like_sf"/>
</dbReference>
<comment type="caution">
    <text evidence="3">The sequence shown here is derived from an EMBL/GenBank/DDBJ whole genome shotgun (WGS) entry which is preliminary data.</text>
</comment>
<keyword evidence="1" id="KW-0808">Transferase</keyword>
<evidence type="ECO:0000256" key="1">
    <source>
        <dbReference type="PIRNR" id="PIRNR006386"/>
    </source>
</evidence>
<dbReference type="InterPro" id="IPR051924">
    <property type="entry name" value="GST_Kappa/NadH"/>
</dbReference>
<dbReference type="PANTHER" id="PTHR42943:SF13">
    <property type="entry name" value="GLUTATHIONE S-TRANSFERASE KAPPA-RELATED"/>
    <property type="match status" value="1"/>
</dbReference>
<keyword evidence="4" id="KW-1185">Reference proteome</keyword>
<feature type="domain" description="DSBA-like thioredoxin" evidence="2">
    <location>
        <begin position="5"/>
        <end position="145"/>
    </location>
</feature>
<sequence>MGGRIDAYLDIASLYSYLAFVYLLKDAPAYAANRVQIVFHPVLLGAINQATGNKPPISLPAKAKYGIFDVRRSCDRAGVPEVRFPPDFMKRAMTVLPLRALHYIQRHFTAETYVIAFHYLFYRFWTPENANLGDPDVLRSVLREAPIGFSGMSSVGGGDVLPLFTAADVDAILAGATAQAAKDQLSAATKDAIDRGAYGAPWLWVTNDAGISEPFFGSDRFHFIYKFLNLPYKDVSLLDTPSIAGVKL</sequence>
<reference evidence="3 4" key="1">
    <citation type="submission" date="2024-01" db="EMBL/GenBank/DDBJ databases">
        <authorList>
            <person name="Allen C."/>
            <person name="Tagirdzhanova G."/>
        </authorList>
    </citation>
    <scope>NUCLEOTIDE SEQUENCE [LARGE SCALE GENOMIC DNA]</scope>
    <source>
        <strain evidence="3 4">CBS 119000</strain>
    </source>
</reference>
<dbReference type="InterPro" id="IPR014440">
    <property type="entry name" value="HCCAis_GSTk"/>
</dbReference>
<gene>
    <name evidence="3" type="ORF">SEPCBS119000_003269</name>
</gene>
<comment type="similarity">
    <text evidence="1">Belongs to the GST superfamily. Kappa family.</text>
</comment>
<dbReference type="Gene3D" id="3.40.30.10">
    <property type="entry name" value="Glutaredoxin"/>
    <property type="match status" value="1"/>
</dbReference>
<proteinExistence type="inferred from homology"/>